<keyword evidence="1" id="KW-0472">Membrane</keyword>
<comment type="caution">
    <text evidence="2">The sequence shown here is derived from an EMBL/GenBank/DDBJ whole genome shotgun (WGS) entry which is preliminary data.</text>
</comment>
<protein>
    <submittedName>
        <fullName evidence="2">Uncharacterized protein</fullName>
    </submittedName>
</protein>
<gene>
    <name evidence="2" type="ORF">A2934_00205</name>
</gene>
<reference evidence="2 3" key="1">
    <citation type="journal article" date="2016" name="Nat. Commun.">
        <title>Thousands of microbial genomes shed light on interconnected biogeochemical processes in an aquifer system.</title>
        <authorList>
            <person name="Anantharaman K."/>
            <person name="Brown C.T."/>
            <person name="Hug L.A."/>
            <person name="Sharon I."/>
            <person name="Castelle C.J."/>
            <person name="Probst A.J."/>
            <person name="Thomas B.C."/>
            <person name="Singh A."/>
            <person name="Wilkins M.J."/>
            <person name="Karaoz U."/>
            <person name="Brodie E.L."/>
            <person name="Williams K.H."/>
            <person name="Hubbard S.S."/>
            <person name="Banfield J.F."/>
        </authorList>
    </citation>
    <scope>NUCLEOTIDE SEQUENCE [LARGE SCALE GENOMIC DNA]</scope>
</reference>
<dbReference type="AlphaFoldDB" id="A0A1G2L8I9"/>
<name>A0A1G2L8I9_9BACT</name>
<keyword evidence="1" id="KW-0812">Transmembrane</keyword>
<dbReference type="Proteomes" id="UP000177982">
    <property type="component" value="Unassembled WGS sequence"/>
</dbReference>
<accession>A0A1G2L8I9</accession>
<proteinExistence type="predicted"/>
<evidence type="ECO:0000256" key="1">
    <source>
        <dbReference type="SAM" id="Phobius"/>
    </source>
</evidence>
<evidence type="ECO:0000313" key="3">
    <source>
        <dbReference type="Proteomes" id="UP000177982"/>
    </source>
</evidence>
<organism evidence="2 3">
    <name type="scientific">Candidatus Sungbacteria bacterium RIFCSPLOWO2_01_FULL_47_10</name>
    <dbReference type="NCBI Taxonomy" id="1802276"/>
    <lineage>
        <taxon>Bacteria</taxon>
        <taxon>Candidatus Sungiibacteriota</taxon>
    </lineage>
</organism>
<keyword evidence="1" id="KW-1133">Transmembrane helix</keyword>
<feature type="transmembrane region" description="Helical" evidence="1">
    <location>
        <begin position="20"/>
        <end position="43"/>
    </location>
</feature>
<sequence>MRGELHTFSRKESYIMKKIFSFFSFLSKVFLLILLVAVGWAFVNVSNLIKGKKHQAKNPDSGDLFGADHALADVPGGSSTPFLAYSDGKKFIIENDILFGKPKSYYPVYRIARSLYEDGRIYPDLYKINAPIRPHGGKLRFQIQEIEPEESYFSWLELLRVIHPENSEVVVDSEFKKYYVVEKSVFEKNVILPASVTTSSGQDVTEKFSKKGASWRDSSKTDDASFLNSGQEIEMIFRGLKHGEIPHLVMKSWYRDWVLGMERDWQEERSVSSYPLVKSKMFVKMAAVATAVFGVWFFEKLGFNGSALILTPMVFGTQGGCCLVVEYRDASGEYERVAVADVRSWKMNTEVIEFPMQAIMENGEMRVRIRSSKKHALGFLGVIQERDLKKSSRAFTEEKLQLERAHHNRLDRDVVGVLSKTRKGEYVQTIPGDTVNLEFRASGKIPNKDEKETYLFRASGFYSALRDENARIAGDWRSRIPDEAKERLASLVSLRDYR</sequence>
<dbReference type="EMBL" id="MHQO01000002">
    <property type="protein sequence ID" value="OHA07864.1"/>
    <property type="molecule type" value="Genomic_DNA"/>
</dbReference>
<evidence type="ECO:0000313" key="2">
    <source>
        <dbReference type="EMBL" id="OHA07864.1"/>
    </source>
</evidence>